<proteinExistence type="predicted"/>
<accession>A0ABR2WVS4</accession>
<comment type="caution">
    <text evidence="6">The sequence shown here is derived from an EMBL/GenBank/DDBJ whole genome shotgun (WGS) entry which is preliminary data.</text>
</comment>
<dbReference type="PROSITE" id="PS00498">
    <property type="entry name" value="TYROSINASE_2"/>
    <property type="match status" value="1"/>
</dbReference>
<dbReference type="EMBL" id="JASJQH010000249">
    <property type="protein sequence ID" value="KAK9765592.1"/>
    <property type="molecule type" value="Genomic_DNA"/>
</dbReference>
<keyword evidence="7" id="KW-1185">Reference proteome</keyword>
<sequence length="482" mass="53733">MRSLIRFLMVSAFGASMVASQQNGGCAKVTVRKEIRQLSTQEWDDFVNAVKALHTGPPPTIYDKFVDIHLQNVPVAHAIPGFFPWHRMFVKAFEQQLQQINPNVAVPYWDWPLDSQAPEKSVIWSTKHFGSSGDASCVSDGPFAGWIMNTPQPHCLRRKWNKGKQISALYPPELLSRILNEAKSYSEFRTAIEAAPHGLVHVNIGSDGGDLSTMWSPNDPIFWVHHAFVDKIWTDFQLLKPDVAGTYDGKDKSNRTVTLNDIVTPFNVRVSDVLNTNNSPLCYRYTNPLLTTRGYVKPTATQANTATNQPANGNSRNTAGKKRSIGLELDCTIDADDRSDQTGLRTPHSLPDEWVEMMELNPERVRAMEDQYAIFINSLNEESSYVSPISLSRHSSTIKKFVNGKIETLNLFDGISKIPGLNLSSLVKIGEPVVKVIEPVVNIVDGLLNNQEHRGRKEQPSLNSYKTEDVLGIKLAGLNIGL</sequence>
<name>A0ABR2WVS4_9FUNG</name>
<keyword evidence="3" id="KW-0732">Signal</keyword>
<gene>
    <name evidence="6" type="ORF">K7432_005953</name>
</gene>
<evidence type="ECO:0000313" key="6">
    <source>
        <dbReference type="EMBL" id="KAK9765592.1"/>
    </source>
</evidence>
<evidence type="ECO:0000259" key="4">
    <source>
        <dbReference type="PROSITE" id="PS00497"/>
    </source>
</evidence>
<evidence type="ECO:0000256" key="3">
    <source>
        <dbReference type="SAM" id="SignalP"/>
    </source>
</evidence>
<evidence type="ECO:0000259" key="5">
    <source>
        <dbReference type="PROSITE" id="PS00498"/>
    </source>
</evidence>
<feature type="domain" description="Tyrosinase copper-binding" evidence="5">
    <location>
        <begin position="219"/>
        <end position="230"/>
    </location>
</feature>
<dbReference type="PANTHER" id="PTHR11474">
    <property type="entry name" value="TYROSINASE FAMILY MEMBER"/>
    <property type="match status" value="1"/>
</dbReference>
<feature type="chain" id="PRO_5047404115" description="Tyrosinase copper-binding domain-containing protein" evidence="3">
    <location>
        <begin position="21"/>
        <end position="482"/>
    </location>
</feature>
<keyword evidence="1" id="KW-0479">Metal-binding</keyword>
<feature type="signal peptide" evidence="3">
    <location>
        <begin position="1"/>
        <end position="20"/>
    </location>
</feature>
<evidence type="ECO:0000256" key="2">
    <source>
        <dbReference type="ARBA" id="ARBA00023008"/>
    </source>
</evidence>
<dbReference type="InterPro" id="IPR002227">
    <property type="entry name" value="Tyrosinase_Cu-bd"/>
</dbReference>
<keyword evidence="2" id="KW-0186">Copper</keyword>
<organism evidence="6 7">
    <name type="scientific">Basidiobolus ranarum</name>
    <dbReference type="NCBI Taxonomy" id="34480"/>
    <lineage>
        <taxon>Eukaryota</taxon>
        <taxon>Fungi</taxon>
        <taxon>Fungi incertae sedis</taxon>
        <taxon>Zoopagomycota</taxon>
        <taxon>Entomophthoromycotina</taxon>
        <taxon>Basidiobolomycetes</taxon>
        <taxon>Basidiobolales</taxon>
        <taxon>Basidiobolaceae</taxon>
        <taxon>Basidiobolus</taxon>
    </lineage>
</organism>
<reference evidence="6 7" key="1">
    <citation type="submission" date="2023-04" db="EMBL/GenBank/DDBJ databases">
        <title>Genome of Basidiobolus ranarum AG-B5.</title>
        <authorList>
            <person name="Stajich J.E."/>
            <person name="Carter-House D."/>
            <person name="Gryganskyi A."/>
        </authorList>
    </citation>
    <scope>NUCLEOTIDE SEQUENCE [LARGE SCALE GENOMIC DNA]</scope>
    <source>
        <strain evidence="6 7">AG-B5</strain>
    </source>
</reference>
<dbReference type="PRINTS" id="PR00092">
    <property type="entry name" value="TYROSINASE"/>
</dbReference>
<dbReference type="InterPro" id="IPR008922">
    <property type="entry name" value="Di-copper_centre_dom_sf"/>
</dbReference>
<feature type="domain" description="Tyrosinase copper-binding" evidence="4">
    <location>
        <begin position="77"/>
        <end position="94"/>
    </location>
</feature>
<protein>
    <recommendedName>
        <fullName evidence="4 5">Tyrosinase copper-binding domain-containing protein</fullName>
    </recommendedName>
</protein>
<dbReference type="Proteomes" id="UP001479436">
    <property type="component" value="Unassembled WGS sequence"/>
</dbReference>
<evidence type="ECO:0000256" key="1">
    <source>
        <dbReference type="ARBA" id="ARBA00022723"/>
    </source>
</evidence>
<dbReference type="PROSITE" id="PS00497">
    <property type="entry name" value="TYROSINASE_1"/>
    <property type="match status" value="1"/>
</dbReference>
<dbReference type="InterPro" id="IPR050316">
    <property type="entry name" value="Tyrosinase/Hemocyanin"/>
</dbReference>
<dbReference type="SUPFAM" id="SSF48056">
    <property type="entry name" value="Di-copper centre-containing domain"/>
    <property type="match status" value="1"/>
</dbReference>
<dbReference type="Gene3D" id="1.10.1280.10">
    <property type="entry name" value="Di-copper center containing domain from catechol oxidase"/>
    <property type="match status" value="1"/>
</dbReference>
<dbReference type="Pfam" id="PF00264">
    <property type="entry name" value="Tyrosinase"/>
    <property type="match status" value="1"/>
</dbReference>
<evidence type="ECO:0000313" key="7">
    <source>
        <dbReference type="Proteomes" id="UP001479436"/>
    </source>
</evidence>
<dbReference type="PANTHER" id="PTHR11474:SF126">
    <property type="entry name" value="TYROSINASE-LIKE PROTEIN TYR-1-RELATED"/>
    <property type="match status" value="1"/>
</dbReference>